<dbReference type="InterPro" id="IPR015919">
    <property type="entry name" value="Cadherin-like_sf"/>
</dbReference>
<dbReference type="RefSeq" id="WP_265997506.1">
    <property type="nucleotide sequence ID" value="NZ_JAPJDN010000010.1"/>
</dbReference>
<evidence type="ECO:0000313" key="2">
    <source>
        <dbReference type="Proteomes" id="UP001300745"/>
    </source>
</evidence>
<dbReference type="Proteomes" id="UP001300745">
    <property type="component" value="Unassembled WGS sequence"/>
</dbReference>
<proteinExistence type="predicted"/>
<dbReference type="Gene3D" id="2.60.40.10">
    <property type="entry name" value="Immunoglobulins"/>
    <property type="match status" value="4"/>
</dbReference>
<dbReference type="Pfam" id="PF05345">
    <property type="entry name" value="He_PIG"/>
    <property type="match status" value="4"/>
</dbReference>
<protein>
    <submittedName>
        <fullName evidence="1">Ig domain-containing protein</fullName>
    </submittedName>
</protein>
<reference evidence="1 2" key="1">
    <citation type="submission" date="2022-11" db="EMBL/GenBank/DDBJ databases">
        <title>Mycobacterium sp. nov.</title>
        <authorList>
            <person name="Papic B."/>
            <person name="Spicic S."/>
            <person name="Duvnjak S."/>
        </authorList>
    </citation>
    <scope>NUCLEOTIDE SEQUENCE [LARGE SCALE GENOMIC DNA]</scope>
    <source>
        <strain evidence="1 2">CVI_P4</strain>
    </source>
</reference>
<name>A0ABT3SE99_9MYCO</name>
<dbReference type="InterPro" id="IPR013783">
    <property type="entry name" value="Ig-like_fold"/>
</dbReference>
<dbReference type="SUPFAM" id="SSF49313">
    <property type="entry name" value="Cadherin-like"/>
    <property type="match status" value="3"/>
</dbReference>
<evidence type="ECO:0000313" key="1">
    <source>
        <dbReference type="EMBL" id="MCX2937845.1"/>
    </source>
</evidence>
<organism evidence="1 2">
    <name type="scientific">Mycobacterium pinniadriaticum</name>
    <dbReference type="NCBI Taxonomy" id="2994102"/>
    <lineage>
        <taxon>Bacteria</taxon>
        <taxon>Bacillati</taxon>
        <taxon>Actinomycetota</taxon>
        <taxon>Actinomycetes</taxon>
        <taxon>Mycobacteriales</taxon>
        <taxon>Mycobacteriaceae</taxon>
        <taxon>Mycobacterium</taxon>
    </lineage>
</organism>
<dbReference type="EMBL" id="JAPJDO010000010">
    <property type="protein sequence ID" value="MCX2937845.1"/>
    <property type="molecule type" value="Genomic_DNA"/>
</dbReference>
<accession>A0ABT3SE99</accession>
<comment type="caution">
    <text evidence="1">The sequence shown here is derived from an EMBL/GenBank/DDBJ whole genome shotgun (WGS) entry which is preliminary data.</text>
</comment>
<keyword evidence="2" id="KW-1185">Reference proteome</keyword>
<sequence>MATTFRMHADAETYNQDGFVAKVGMEIHFDLQITPGEFMRVSDDLRPVLLDHERITGYIRSDGRMYDKRALRSAPYDLQDPGELGVELLSNSPYLNLESDVTYRVTPEMPGERTTFTPFYIDDLPADGTPQNLASLAPGPGQSVIGDARGRPGPANVLTIGDVQTGASLSDADATISGESPGQQLNLVIPRGAEGPPGPLGVVLTYRGLWNASANSPTLADGVGIAGDTWLASTSGTFDLGSGDLAFAAGDYAAFNGVTWEPIPAALVAAAGQIVKHGSDANYPRPGSAVVVLWDGDVEPNLAVNGDWWGDTAGDAPAISTTVLNSLNQGAIFSQMLVAAGSTPITWSVTAGTLPAGLTFSTDGNLYGTPSATGAYDFTVEALNGFGTDTQQYTGTVGSAIGPTILTTSLGPVVAGTAFSLTLSASGSATITYALAPGSDPLPDGLSLDGDTGAITGTPTTTGSYIFTIRATNGVGYDDQAFSGTITGVAPTITTTSLNPLWRGFAFSQTIAAIGTPPLTWSQPAGSYPAGISLSGATLSGTPSATGPYDFTLRAHNAYSPDDDQVFTGSVLESTPAIVETSLGAITISTPFSQTLTLSTGGPTITWSEQSGSLPAGLSLNPSTGAITGTPTATGAYSVTIRATNGTDYDDQAFTGSVSGLLPTFDAVGVGGYADSSGYTSYTHTVGSNNSTVIVAIATYPYFTGTVTTVTCGGVAMTYVDKISQGSFSSQMDVYYYKLTGVSAGSKTIAVQTSGANGATSVNSVSVVNGTAGAAQKIGGTGASFSQTISCAAGELIVQSLAALGTGGMGTFAGGTKRWDGYVDSPPYKFCNLSLSTATETTTFTAVSTGGDQSWAGMGVVFSA</sequence>
<gene>
    <name evidence="1" type="ORF">ORI27_14135</name>
</gene>